<name>A0A1D1Y7R6_9ARAE</name>
<dbReference type="SUPFAM" id="SSF57716">
    <property type="entry name" value="Glucocorticoid receptor-like (DNA-binding domain)"/>
    <property type="match status" value="1"/>
</dbReference>
<dbReference type="EMBL" id="GDJX01017290">
    <property type="protein sequence ID" value="JAT50646.1"/>
    <property type="molecule type" value="Transcribed_RNA"/>
</dbReference>
<comment type="subcellular location">
    <subcellularLocation>
        <location evidence="1">Nucleus</location>
    </subcellularLocation>
</comment>
<evidence type="ECO:0000256" key="9">
    <source>
        <dbReference type="SAM" id="MobiDB-lite"/>
    </source>
</evidence>
<dbReference type="PROSITE" id="PS50114">
    <property type="entry name" value="GATA_ZN_FINGER_2"/>
    <property type="match status" value="1"/>
</dbReference>
<keyword evidence="7" id="KW-0539">Nucleus</keyword>
<evidence type="ECO:0000256" key="4">
    <source>
        <dbReference type="ARBA" id="ARBA00022833"/>
    </source>
</evidence>
<dbReference type="InterPro" id="IPR000679">
    <property type="entry name" value="Znf_GATA"/>
</dbReference>
<dbReference type="PROSITE" id="PS00344">
    <property type="entry name" value="GATA_ZN_FINGER_1"/>
    <property type="match status" value="1"/>
</dbReference>
<dbReference type="Pfam" id="PF00320">
    <property type="entry name" value="GATA"/>
    <property type="match status" value="1"/>
</dbReference>
<dbReference type="Gene3D" id="1.10.2020.20">
    <property type="match status" value="1"/>
</dbReference>
<evidence type="ECO:0000256" key="5">
    <source>
        <dbReference type="ARBA" id="ARBA00023015"/>
    </source>
</evidence>
<dbReference type="CDD" id="cd00202">
    <property type="entry name" value="ZnF_GATA"/>
    <property type="match status" value="1"/>
</dbReference>
<keyword evidence="2" id="KW-0479">Metal-binding</keyword>
<evidence type="ECO:0000259" key="10">
    <source>
        <dbReference type="PROSITE" id="PS50114"/>
    </source>
</evidence>
<proteinExistence type="predicted"/>
<sequence length="571" mass="64398">MGKQGPCYHCGVTSTPLWRNGPPEKPVLCNACGSRWRTKGTLTNYMPLHIREPIDAEELKVPMIKPKEQKLHKKRQREYNIEAEQKQEIMDSDCSFWKVLEEDTNNRSTSGSAISYSESCSHFGGTDASDLTGSGQSHVWDSLVPSRKRTCITRPRPSPIEKLMKDLYILHQESSYFSGSPEEDLLYETKTPMGSIEIGHGGVLIRHLSSAALEEESEASSLPVDNKPSTVNEAYSGVSNSPLDAKSKGLSFLIVGEEKVRSTLTAQDHVKRVNSSREMFHILLSRDSSLSYVDLKEVISFEGFMRHLTQEEKHQLVKHLPSIDSANPPESLRSMFCSPQFIENLSYFRELLLEGIFDLSFSCVDVDECKTLQKLVLVNFMKSKWVEHYTRLKEKKRSHIIGRKGVWSGPNFLGSSNIMPFKRLCDLQNRNFPEKNTMIRSPKNSCYQGVPNLSSVKSLQLNSHNHVVRLKNDTDEYIENDASSSSPRSFIGSPPERSSMLDSLQFSDESSDQGLLFDVCFNASFPEAELLCNTWKQDTAMNTHSAESGIENISYKPTSSSSSQQQKHRNS</sequence>
<evidence type="ECO:0000256" key="3">
    <source>
        <dbReference type="ARBA" id="ARBA00022771"/>
    </source>
</evidence>
<keyword evidence="5" id="KW-0805">Transcription regulation</keyword>
<dbReference type="GO" id="GO:0043565">
    <property type="term" value="F:sequence-specific DNA binding"/>
    <property type="evidence" value="ECO:0007669"/>
    <property type="project" value="InterPro"/>
</dbReference>
<dbReference type="InterPro" id="IPR044867">
    <property type="entry name" value="DEUBAD_dom"/>
</dbReference>
<feature type="region of interest" description="Disordered" evidence="9">
    <location>
        <begin position="550"/>
        <end position="571"/>
    </location>
</feature>
<dbReference type="InterPro" id="IPR044589">
    <property type="entry name" value="GATA26/27"/>
</dbReference>
<dbReference type="InterPro" id="IPR013088">
    <property type="entry name" value="Znf_NHR/GATA"/>
</dbReference>
<dbReference type="PANTHER" id="PTHR46855:SF1">
    <property type="entry name" value="GATA TRANSCRIPTION FACTOR 26"/>
    <property type="match status" value="1"/>
</dbReference>
<evidence type="ECO:0000256" key="6">
    <source>
        <dbReference type="ARBA" id="ARBA00023163"/>
    </source>
</evidence>
<feature type="domain" description="DEUBAD" evidence="11">
    <location>
        <begin position="286"/>
        <end position="398"/>
    </location>
</feature>
<reference evidence="12" key="1">
    <citation type="submission" date="2015-07" db="EMBL/GenBank/DDBJ databases">
        <title>Transcriptome Assembly of Anthurium amnicola.</title>
        <authorList>
            <person name="Suzuki J."/>
        </authorList>
    </citation>
    <scope>NUCLEOTIDE SEQUENCE</scope>
</reference>
<dbReference type="GO" id="GO:0008270">
    <property type="term" value="F:zinc ion binding"/>
    <property type="evidence" value="ECO:0007669"/>
    <property type="project" value="UniProtKB-KW"/>
</dbReference>
<dbReference type="InterPro" id="IPR038108">
    <property type="entry name" value="RPN13_DEUBAD_sf"/>
</dbReference>
<dbReference type="Pfam" id="PF13919">
    <property type="entry name" value="ASXH"/>
    <property type="match status" value="1"/>
</dbReference>
<dbReference type="InterPro" id="IPR028020">
    <property type="entry name" value="ASX_DEUBAD_dom"/>
</dbReference>
<protein>
    <submittedName>
        <fullName evidence="12">GATA transcription factor 26</fullName>
    </submittedName>
</protein>
<feature type="domain" description="GATA-type" evidence="10">
    <location>
        <begin position="7"/>
        <end position="40"/>
    </location>
</feature>
<dbReference type="PANTHER" id="PTHR46855">
    <property type="entry name" value="OSJNBB0038F03.10 PROTEIN"/>
    <property type="match status" value="1"/>
</dbReference>
<keyword evidence="6" id="KW-0804">Transcription</keyword>
<feature type="compositionally biased region" description="Low complexity" evidence="9">
    <location>
        <begin position="483"/>
        <end position="495"/>
    </location>
</feature>
<evidence type="ECO:0000256" key="8">
    <source>
        <dbReference type="PROSITE-ProRule" id="PRU00094"/>
    </source>
</evidence>
<dbReference type="AlphaFoldDB" id="A0A1D1Y7R6"/>
<gene>
    <name evidence="12" type="primary">GATA26_1</name>
    <name evidence="12" type="ORF">g.40011</name>
</gene>
<feature type="region of interest" description="Disordered" evidence="9">
    <location>
        <begin position="478"/>
        <end position="505"/>
    </location>
</feature>
<keyword evidence="3 8" id="KW-0863">Zinc-finger</keyword>
<evidence type="ECO:0000256" key="1">
    <source>
        <dbReference type="ARBA" id="ARBA00004123"/>
    </source>
</evidence>
<evidence type="ECO:0000313" key="12">
    <source>
        <dbReference type="EMBL" id="JAT50646.1"/>
    </source>
</evidence>
<evidence type="ECO:0000256" key="7">
    <source>
        <dbReference type="ARBA" id="ARBA00023242"/>
    </source>
</evidence>
<dbReference type="SMART" id="SM00401">
    <property type="entry name" value="ZnF_GATA"/>
    <property type="match status" value="1"/>
</dbReference>
<dbReference type="Gene3D" id="3.30.50.10">
    <property type="entry name" value="Erythroid Transcription Factor GATA-1, subunit A"/>
    <property type="match status" value="1"/>
</dbReference>
<evidence type="ECO:0000256" key="2">
    <source>
        <dbReference type="ARBA" id="ARBA00022723"/>
    </source>
</evidence>
<evidence type="ECO:0000259" key="11">
    <source>
        <dbReference type="PROSITE" id="PS51916"/>
    </source>
</evidence>
<accession>A0A1D1Y7R6</accession>
<dbReference type="PROSITE" id="PS51916">
    <property type="entry name" value="DEUBAD"/>
    <property type="match status" value="1"/>
</dbReference>
<organism evidence="12">
    <name type="scientific">Anthurium amnicola</name>
    <dbReference type="NCBI Taxonomy" id="1678845"/>
    <lineage>
        <taxon>Eukaryota</taxon>
        <taxon>Viridiplantae</taxon>
        <taxon>Streptophyta</taxon>
        <taxon>Embryophyta</taxon>
        <taxon>Tracheophyta</taxon>
        <taxon>Spermatophyta</taxon>
        <taxon>Magnoliopsida</taxon>
        <taxon>Liliopsida</taxon>
        <taxon>Araceae</taxon>
        <taxon>Pothoideae</taxon>
        <taxon>Potheae</taxon>
        <taxon>Anthurium</taxon>
    </lineage>
</organism>
<keyword evidence="4" id="KW-0862">Zinc</keyword>
<dbReference type="GO" id="GO:0005634">
    <property type="term" value="C:nucleus"/>
    <property type="evidence" value="ECO:0007669"/>
    <property type="project" value="UniProtKB-SubCell"/>
</dbReference>
<dbReference type="GO" id="GO:0006355">
    <property type="term" value="P:regulation of DNA-templated transcription"/>
    <property type="evidence" value="ECO:0007669"/>
    <property type="project" value="InterPro"/>
</dbReference>